<comment type="caution">
    <text evidence="2">The sequence shown here is derived from an EMBL/GenBank/DDBJ whole genome shotgun (WGS) entry which is preliminary data.</text>
</comment>
<dbReference type="InterPro" id="IPR000073">
    <property type="entry name" value="AB_hydrolase_1"/>
</dbReference>
<keyword evidence="3" id="KW-1185">Reference proteome</keyword>
<dbReference type="EMBL" id="JAPCWZ010000004">
    <property type="protein sequence ID" value="KAK8867373.1"/>
    <property type="molecule type" value="Genomic_DNA"/>
</dbReference>
<reference evidence="2 3" key="1">
    <citation type="journal article" date="2024" name="IMA Fungus">
        <title>Apiospora arundinis, a panoply of carbohydrate-active enzymes and secondary metabolites.</title>
        <authorList>
            <person name="Sorensen T."/>
            <person name="Petersen C."/>
            <person name="Muurmann A.T."/>
            <person name="Christiansen J.V."/>
            <person name="Brundto M.L."/>
            <person name="Overgaard C.K."/>
            <person name="Boysen A.T."/>
            <person name="Wollenberg R.D."/>
            <person name="Larsen T.O."/>
            <person name="Sorensen J.L."/>
            <person name="Nielsen K.L."/>
            <person name="Sondergaard T.E."/>
        </authorList>
    </citation>
    <scope>NUCLEOTIDE SEQUENCE [LARGE SCALE GENOMIC DNA]</scope>
    <source>
        <strain evidence="2 3">AAU 773</strain>
    </source>
</reference>
<name>A0ABR2IR42_9PEZI</name>
<organism evidence="2 3">
    <name type="scientific">Apiospora arundinis</name>
    <dbReference type="NCBI Taxonomy" id="335852"/>
    <lineage>
        <taxon>Eukaryota</taxon>
        <taxon>Fungi</taxon>
        <taxon>Dikarya</taxon>
        <taxon>Ascomycota</taxon>
        <taxon>Pezizomycotina</taxon>
        <taxon>Sordariomycetes</taxon>
        <taxon>Xylariomycetidae</taxon>
        <taxon>Amphisphaeriales</taxon>
        <taxon>Apiosporaceae</taxon>
        <taxon>Apiospora</taxon>
    </lineage>
</organism>
<accession>A0ABR2IR42</accession>
<sequence length="118" mass="13010">MTIGDFLYPVEPEKIFYADVPADLTQKAVAALRSETARSYDDMATYAPWADGVEVGYFFTEQDQAVPREAQTQFAAKFPPGSFSRTFNSSHSPFLSMPSHVVEAVKLAAEHGMSKNPV</sequence>
<dbReference type="InterPro" id="IPR052897">
    <property type="entry name" value="Sec-Metab_Biosynth_Hydrolase"/>
</dbReference>
<dbReference type="PANTHER" id="PTHR37017:SF11">
    <property type="entry name" value="ESTERASE_LIPASE_THIOESTERASE DOMAIN-CONTAINING PROTEIN"/>
    <property type="match status" value="1"/>
</dbReference>
<evidence type="ECO:0000313" key="3">
    <source>
        <dbReference type="Proteomes" id="UP001390339"/>
    </source>
</evidence>
<protein>
    <recommendedName>
        <fullName evidence="1">AB hydrolase-1 domain-containing protein</fullName>
    </recommendedName>
</protein>
<dbReference type="Gene3D" id="3.40.50.1820">
    <property type="entry name" value="alpha/beta hydrolase"/>
    <property type="match status" value="1"/>
</dbReference>
<gene>
    <name evidence="2" type="ORF">PGQ11_005951</name>
</gene>
<evidence type="ECO:0000259" key="1">
    <source>
        <dbReference type="Pfam" id="PF12697"/>
    </source>
</evidence>
<dbReference type="Pfam" id="PF12697">
    <property type="entry name" value="Abhydrolase_6"/>
    <property type="match status" value="1"/>
</dbReference>
<proteinExistence type="predicted"/>
<dbReference type="InterPro" id="IPR029058">
    <property type="entry name" value="AB_hydrolase_fold"/>
</dbReference>
<dbReference type="Proteomes" id="UP001390339">
    <property type="component" value="Unassembled WGS sequence"/>
</dbReference>
<evidence type="ECO:0000313" key="2">
    <source>
        <dbReference type="EMBL" id="KAK8867373.1"/>
    </source>
</evidence>
<dbReference type="PANTHER" id="PTHR37017">
    <property type="entry name" value="AB HYDROLASE-1 DOMAIN-CONTAINING PROTEIN-RELATED"/>
    <property type="match status" value="1"/>
</dbReference>
<feature type="domain" description="AB hydrolase-1" evidence="1">
    <location>
        <begin position="13"/>
        <end position="104"/>
    </location>
</feature>